<sequence length="239" mass="28034">MAIRRKHYLNVKFPSLVWKQLSNEPITVEDIEAIDSQSFTIINEAEKKIEQIRSVIAADADNDIDSLFSSIMSELRFDVVSSSGQTYELIRDGSNIPITVENFKQYCKYYRQYRLNEFNRQIDFVRQGLHNIVPCYYLSLFTANELEEATCGKDRIDIELLQRNVCYGGCYSEESPPIQRFWKVLNEMFNEDQKKALLIFAWGRSTLPIRDEDFEMKFCISEFDIYDGEVDKTLPSKYI</sequence>
<evidence type="ECO:0000256" key="1">
    <source>
        <dbReference type="ARBA" id="ARBA00022786"/>
    </source>
</evidence>
<dbReference type="EMBL" id="CAJOBJ010302226">
    <property type="protein sequence ID" value="CAF5162214.1"/>
    <property type="molecule type" value="Genomic_DNA"/>
</dbReference>
<name>A0A8S3GM49_9BILA</name>
<dbReference type="SUPFAM" id="SSF56204">
    <property type="entry name" value="Hect, E3 ligase catalytic domain"/>
    <property type="match status" value="1"/>
</dbReference>
<organism evidence="4 5">
    <name type="scientific">Rotaria magnacalcarata</name>
    <dbReference type="NCBI Taxonomy" id="392030"/>
    <lineage>
        <taxon>Eukaryota</taxon>
        <taxon>Metazoa</taxon>
        <taxon>Spiralia</taxon>
        <taxon>Gnathifera</taxon>
        <taxon>Rotifera</taxon>
        <taxon>Eurotatoria</taxon>
        <taxon>Bdelloidea</taxon>
        <taxon>Philodinida</taxon>
        <taxon>Philodinidae</taxon>
        <taxon>Rotaria</taxon>
    </lineage>
</organism>
<dbReference type="InterPro" id="IPR000569">
    <property type="entry name" value="HECT_dom"/>
</dbReference>
<dbReference type="InterPro" id="IPR035983">
    <property type="entry name" value="Hect_E3_ubiquitin_ligase"/>
</dbReference>
<dbReference type="PANTHER" id="PTHR46654">
    <property type="entry name" value="E3 UBIQUITIN-PROTEIN LIGASE HECTD3"/>
    <property type="match status" value="1"/>
</dbReference>
<dbReference type="Pfam" id="PF00632">
    <property type="entry name" value="HECT"/>
    <property type="match status" value="1"/>
</dbReference>
<evidence type="ECO:0000313" key="4">
    <source>
        <dbReference type="EMBL" id="CAF5162214.1"/>
    </source>
</evidence>
<evidence type="ECO:0000256" key="2">
    <source>
        <dbReference type="PROSITE-ProRule" id="PRU00104"/>
    </source>
</evidence>
<evidence type="ECO:0000313" key="5">
    <source>
        <dbReference type="Proteomes" id="UP000681720"/>
    </source>
</evidence>
<comment type="caution">
    <text evidence="2">Lacks conserved residue(s) required for the propagation of feature annotation.</text>
</comment>
<reference evidence="4" key="1">
    <citation type="submission" date="2021-02" db="EMBL/GenBank/DDBJ databases">
        <authorList>
            <person name="Nowell W R."/>
        </authorList>
    </citation>
    <scope>NUCLEOTIDE SEQUENCE</scope>
</reference>
<comment type="caution">
    <text evidence="4">The sequence shown here is derived from an EMBL/GenBank/DDBJ whole genome shotgun (WGS) entry which is preliminary data.</text>
</comment>
<proteinExistence type="predicted"/>
<accession>A0A8S3GM49</accession>
<dbReference type="Gene3D" id="3.30.2410.10">
    <property type="entry name" value="Hect, E3 ligase catalytic domain"/>
    <property type="match status" value="1"/>
</dbReference>
<dbReference type="PANTHER" id="PTHR46654:SF1">
    <property type="entry name" value="E3 UBIQUITIN-PROTEIN LIGASE HECTD3"/>
    <property type="match status" value="1"/>
</dbReference>
<dbReference type="AlphaFoldDB" id="A0A8S3GM49"/>
<dbReference type="PROSITE" id="PS50237">
    <property type="entry name" value="HECT"/>
    <property type="match status" value="1"/>
</dbReference>
<gene>
    <name evidence="4" type="ORF">GIL414_LOCUS65898</name>
</gene>
<keyword evidence="1 2" id="KW-0833">Ubl conjugation pathway</keyword>
<dbReference type="Proteomes" id="UP000681720">
    <property type="component" value="Unassembled WGS sequence"/>
</dbReference>
<dbReference type="Gene3D" id="3.30.2160.10">
    <property type="entry name" value="Hect, E3 ligase catalytic domain"/>
    <property type="match status" value="1"/>
</dbReference>
<dbReference type="SMART" id="SM00119">
    <property type="entry name" value="HECTc"/>
    <property type="match status" value="1"/>
</dbReference>
<dbReference type="GO" id="GO:0004842">
    <property type="term" value="F:ubiquitin-protein transferase activity"/>
    <property type="evidence" value="ECO:0007669"/>
    <property type="project" value="InterPro"/>
</dbReference>
<dbReference type="InterPro" id="IPR042469">
    <property type="entry name" value="HECTD3"/>
</dbReference>
<evidence type="ECO:0000259" key="3">
    <source>
        <dbReference type="PROSITE" id="PS50237"/>
    </source>
</evidence>
<protein>
    <recommendedName>
        <fullName evidence="3">HECT domain-containing protein</fullName>
    </recommendedName>
</protein>
<dbReference type="Gene3D" id="3.90.1750.10">
    <property type="entry name" value="Hect, E3 ligase catalytic domains"/>
    <property type="match status" value="1"/>
</dbReference>
<feature type="domain" description="HECT" evidence="3">
    <location>
        <begin position="1"/>
        <end position="239"/>
    </location>
</feature>